<feature type="compositionally biased region" description="Basic residues" evidence="1">
    <location>
        <begin position="591"/>
        <end position="602"/>
    </location>
</feature>
<organism evidence="2 3">
    <name type="scientific">Amylocarpus encephaloides</name>
    <dbReference type="NCBI Taxonomy" id="45428"/>
    <lineage>
        <taxon>Eukaryota</taxon>
        <taxon>Fungi</taxon>
        <taxon>Dikarya</taxon>
        <taxon>Ascomycota</taxon>
        <taxon>Pezizomycotina</taxon>
        <taxon>Leotiomycetes</taxon>
        <taxon>Helotiales</taxon>
        <taxon>Helotiales incertae sedis</taxon>
        <taxon>Amylocarpus</taxon>
    </lineage>
</organism>
<feature type="compositionally biased region" description="Basic and acidic residues" evidence="1">
    <location>
        <begin position="574"/>
        <end position="590"/>
    </location>
</feature>
<protein>
    <submittedName>
        <fullName evidence="2">Uncharacterized protein</fullName>
    </submittedName>
</protein>
<dbReference type="Proteomes" id="UP000824998">
    <property type="component" value="Unassembled WGS sequence"/>
</dbReference>
<keyword evidence="3" id="KW-1185">Reference proteome</keyword>
<sequence length="602" mass="68847">MKPALEIATRIVNNAHLLPWLDALLLSKFQPVESHRRISMEAETHPALLAFRRRTIHDPHAQEIQAANARDKILEDLLNKYKLGFGFMNHGEDPLWGREREPLKIGGMQTHAHGQTHPVHYENTKGVQVIYIFLQIADLEGLLVGHPNDGEIAGATWFMSNVIIHELMHAMWCVIWERIPFLVEADEGYRRDPYFEDEQIGELGFSMENVCFGGIASSFLPGINGYRKFGYFSESWPSAGRQEDSSYSLTPEIDFEITPLSVRFFEEVQQKEFWDIGVRRYGFDIFHGRHSRGRAVSKWREDGRRWRQSPSRNMVRVPQGTTVSIPETYGPSVAESLALTPDERAAEAWARRFVRSSIEEERFWDHQTALLPRAVEDILNVGHNPRVAFLEQASKLANALGVYHHSVQALLDVQRLHGSTYLERRQNLLAWNKGTRRYTRQLRKTLKSIGEEVLGPELEMLDLLRMCIGSPDKDSDKFLGADFDDLQIINRASNETATGNFAEFESVDIRLRFLDSGLKVLREMRAGKPNLPCPEDWEAYLESWIGYGEEQRKVLVAEEDHGGQARSTGGRVAIGEKRKANAMEDEERGRSPSRRRRTSNGS</sequence>
<proteinExistence type="predicted"/>
<evidence type="ECO:0000313" key="2">
    <source>
        <dbReference type="EMBL" id="KAG9232819.1"/>
    </source>
</evidence>
<dbReference type="EMBL" id="MU251529">
    <property type="protein sequence ID" value="KAG9232819.1"/>
    <property type="molecule type" value="Genomic_DNA"/>
</dbReference>
<reference evidence="2" key="1">
    <citation type="journal article" date="2021" name="IMA Fungus">
        <title>Genomic characterization of three marine fungi, including Emericellopsis atlantica sp. nov. with signatures of a generalist lifestyle and marine biomass degradation.</title>
        <authorList>
            <person name="Hagestad O.C."/>
            <person name="Hou L."/>
            <person name="Andersen J.H."/>
            <person name="Hansen E.H."/>
            <person name="Altermark B."/>
            <person name="Li C."/>
            <person name="Kuhnert E."/>
            <person name="Cox R.J."/>
            <person name="Crous P.W."/>
            <person name="Spatafora J.W."/>
            <person name="Lail K."/>
            <person name="Amirebrahimi M."/>
            <person name="Lipzen A."/>
            <person name="Pangilinan J."/>
            <person name="Andreopoulos W."/>
            <person name="Hayes R.D."/>
            <person name="Ng V."/>
            <person name="Grigoriev I.V."/>
            <person name="Jackson S.A."/>
            <person name="Sutton T.D.S."/>
            <person name="Dobson A.D.W."/>
            <person name="Rama T."/>
        </authorList>
    </citation>
    <scope>NUCLEOTIDE SEQUENCE</scope>
    <source>
        <strain evidence="2">TRa018bII</strain>
    </source>
</reference>
<dbReference type="OrthoDB" id="10254945at2759"/>
<accession>A0A9P7YFJ8</accession>
<dbReference type="AlphaFoldDB" id="A0A9P7YFJ8"/>
<gene>
    <name evidence="2" type="ORF">BJ875DRAFT_485730</name>
</gene>
<feature type="region of interest" description="Disordered" evidence="1">
    <location>
        <begin position="559"/>
        <end position="602"/>
    </location>
</feature>
<evidence type="ECO:0000256" key="1">
    <source>
        <dbReference type="SAM" id="MobiDB-lite"/>
    </source>
</evidence>
<name>A0A9P7YFJ8_9HELO</name>
<evidence type="ECO:0000313" key="3">
    <source>
        <dbReference type="Proteomes" id="UP000824998"/>
    </source>
</evidence>
<comment type="caution">
    <text evidence="2">The sequence shown here is derived from an EMBL/GenBank/DDBJ whole genome shotgun (WGS) entry which is preliminary data.</text>
</comment>